<keyword evidence="2 4" id="KW-1133">Transmembrane helix</keyword>
<dbReference type="AlphaFoldDB" id="A0A6P7TCU5"/>
<feature type="transmembrane region" description="Helical" evidence="4">
    <location>
        <begin position="106"/>
        <end position="134"/>
    </location>
</feature>
<evidence type="ECO:0000313" key="6">
    <source>
        <dbReference type="RefSeq" id="XP_029647867.1"/>
    </source>
</evidence>
<keyword evidence="4" id="KW-0186">Copper</keyword>
<dbReference type="PANTHER" id="PTHR12483:SF115">
    <property type="entry name" value="COPPER TRANSPORT PROTEIN"/>
    <property type="match status" value="1"/>
</dbReference>
<gene>
    <name evidence="6" type="primary">LOC115221781</name>
</gene>
<keyword evidence="4" id="KW-0406">Ion transport</keyword>
<keyword evidence="4" id="KW-0813">Transport</keyword>
<keyword evidence="1 4" id="KW-0812">Transmembrane</keyword>
<organism evidence="5 6">
    <name type="scientific">Octopus sinensis</name>
    <name type="common">East Asian common octopus</name>
    <dbReference type="NCBI Taxonomy" id="2607531"/>
    <lineage>
        <taxon>Eukaryota</taxon>
        <taxon>Metazoa</taxon>
        <taxon>Spiralia</taxon>
        <taxon>Lophotrochozoa</taxon>
        <taxon>Mollusca</taxon>
        <taxon>Cephalopoda</taxon>
        <taxon>Coleoidea</taxon>
        <taxon>Octopodiformes</taxon>
        <taxon>Octopoda</taxon>
        <taxon>Incirrata</taxon>
        <taxon>Octopodidae</taxon>
        <taxon>Octopus</taxon>
    </lineage>
</organism>
<reference evidence="6" key="1">
    <citation type="submission" date="2025-08" db="UniProtKB">
        <authorList>
            <consortium name="RefSeq"/>
        </authorList>
    </citation>
    <scope>IDENTIFICATION</scope>
</reference>
<feature type="transmembrane region" description="Helical" evidence="4">
    <location>
        <begin position="41"/>
        <end position="61"/>
    </location>
</feature>
<dbReference type="RefSeq" id="XP_029647867.1">
    <property type="nucleotide sequence ID" value="XM_029792007.2"/>
</dbReference>
<keyword evidence="5" id="KW-1185">Reference proteome</keyword>
<comment type="subcellular location">
    <subcellularLocation>
        <location evidence="4">Membrane</location>
        <topology evidence="4">Multi-pass membrane protein</topology>
    </subcellularLocation>
</comment>
<dbReference type="InterPro" id="IPR007274">
    <property type="entry name" value="Cop_transporter"/>
</dbReference>
<proteinExistence type="inferred from homology"/>
<dbReference type="GO" id="GO:0005375">
    <property type="term" value="F:copper ion transmembrane transporter activity"/>
    <property type="evidence" value="ECO:0007669"/>
    <property type="project" value="UniProtKB-UniRule"/>
</dbReference>
<feature type="transmembrane region" description="Helical" evidence="4">
    <location>
        <begin position="82"/>
        <end position="100"/>
    </location>
</feature>
<evidence type="ECO:0000256" key="1">
    <source>
        <dbReference type="ARBA" id="ARBA00022692"/>
    </source>
</evidence>
<keyword evidence="3 4" id="KW-0472">Membrane</keyword>
<dbReference type="PANTHER" id="PTHR12483">
    <property type="entry name" value="SOLUTE CARRIER FAMILY 31 COPPER TRANSPORTERS"/>
    <property type="match status" value="1"/>
</dbReference>
<evidence type="ECO:0000256" key="2">
    <source>
        <dbReference type="ARBA" id="ARBA00022989"/>
    </source>
</evidence>
<protein>
    <recommendedName>
        <fullName evidence="4">Copper transport protein</fullName>
    </recommendedName>
</protein>
<name>A0A6P7TCU5_9MOLL</name>
<dbReference type="KEGG" id="osn:115221781"/>
<dbReference type="GO" id="GO:0016020">
    <property type="term" value="C:membrane"/>
    <property type="evidence" value="ECO:0007669"/>
    <property type="project" value="UniProtKB-SubCell"/>
</dbReference>
<evidence type="ECO:0000313" key="5">
    <source>
        <dbReference type="Proteomes" id="UP000515154"/>
    </source>
</evidence>
<dbReference type="Proteomes" id="UP000515154">
    <property type="component" value="Linkage group LG18"/>
</dbReference>
<comment type="similarity">
    <text evidence="4">Belongs to the copper transporter (Ctr) (TC 1.A.56) family. SLC31A subfamily.</text>
</comment>
<evidence type="ECO:0000256" key="3">
    <source>
        <dbReference type="ARBA" id="ARBA00023136"/>
    </source>
</evidence>
<keyword evidence="4" id="KW-0187">Copper transport</keyword>
<evidence type="ECO:0000256" key="4">
    <source>
        <dbReference type="RuleBase" id="RU367022"/>
    </source>
</evidence>
<sequence length="150" mass="16906">MKNNMTGMEMGGGMNMDGMKMAFHTGAKETILFTGIKTENVAEIIGACILVFILSGFYEGFKVLREMHMDHTAKKNKEEGNTVPSAFVFPHLVQTLLHIVQMTISYFLMLIFMTYNAWLCIAVALGSGAGYFAFRWRRPFKTIEDSEHCS</sequence>
<dbReference type="Pfam" id="PF04145">
    <property type="entry name" value="Ctr"/>
    <property type="match status" value="1"/>
</dbReference>
<accession>A0A6P7TCU5</accession>